<protein>
    <submittedName>
        <fullName evidence="3">Atu4866 domain-containing protein</fullName>
    </submittedName>
</protein>
<reference evidence="3" key="1">
    <citation type="submission" date="2022-10" db="EMBL/GenBank/DDBJ databases">
        <title>Whole genome sequencing of three plant growth promoting bacteria isolated from Vachellia tortilis subsp. raddiana in Morocco.</title>
        <authorList>
            <person name="Hnini M."/>
            <person name="Zouagui R."/>
            <person name="Zouagui H."/>
            <person name="Chemao Elfihri M.-W."/>
            <person name="Ibrahimi A."/>
            <person name="Sbabou L."/>
            <person name="Aurag J."/>
        </authorList>
    </citation>
    <scope>NUCLEOTIDE SEQUENCE</scope>
    <source>
        <strain evidence="3">LMR678</strain>
    </source>
</reference>
<dbReference type="InterPro" id="IPR038646">
    <property type="entry name" value="Atu4866-like_sf"/>
</dbReference>
<proteinExistence type="predicted"/>
<comment type="caution">
    <text evidence="3">The sequence shown here is derived from an EMBL/GenBank/DDBJ whole genome shotgun (WGS) entry which is preliminary data.</text>
</comment>
<dbReference type="RefSeq" id="WP_269275495.1">
    <property type="nucleotide sequence ID" value="NZ_JAPVOI010000003.1"/>
</dbReference>
<feature type="region of interest" description="Disordered" evidence="1">
    <location>
        <begin position="24"/>
        <end position="49"/>
    </location>
</feature>
<dbReference type="InterPro" id="IPR020955">
    <property type="entry name" value="Uncharacterised_Atu4866"/>
</dbReference>
<feature type="compositionally biased region" description="Low complexity" evidence="1">
    <location>
        <begin position="30"/>
        <end position="45"/>
    </location>
</feature>
<evidence type="ECO:0000256" key="1">
    <source>
        <dbReference type="SAM" id="MobiDB-lite"/>
    </source>
</evidence>
<dbReference type="Pfam" id="PF11512">
    <property type="entry name" value="Atu4866"/>
    <property type="match status" value="1"/>
</dbReference>
<sequence>MRIGLLAIIPAAMAALASPGVAQTRDQNRSAAPASTASQSQSQEQKVAQNSYTGMWVTEDGYIRHELLPNGRYVEARGARERAYEGRYEVTGCHIEYWDDTGFTADGDFVDKNTLHHGGMVLWRK</sequence>
<feature type="signal peptide" evidence="2">
    <location>
        <begin position="1"/>
        <end position="17"/>
    </location>
</feature>
<gene>
    <name evidence="3" type="ORF">O3W52_03310</name>
</gene>
<feature type="chain" id="PRO_5045288645" evidence="2">
    <location>
        <begin position="18"/>
        <end position="125"/>
    </location>
</feature>
<dbReference type="Gene3D" id="2.40.128.290">
    <property type="entry name" value="Uncharacterised protein Atu4866, PF11512"/>
    <property type="match status" value="1"/>
</dbReference>
<keyword evidence="2" id="KW-0732">Signal</keyword>
<name>A0ABT4KAY5_9HYPH</name>
<evidence type="ECO:0000256" key="2">
    <source>
        <dbReference type="SAM" id="SignalP"/>
    </source>
</evidence>
<keyword evidence="4" id="KW-1185">Reference proteome</keyword>
<evidence type="ECO:0000313" key="4">
    <source>
        <dbReference type="Proteomes" id="UP001079430"/>
    </source>
</evidence>
<dbReference type="Proteomes" id="UP001079430">
    <property type="component" value="Unassembled WGS sequence"/>
</dbReference>
<organism evidence="3 4">
    <name type="scientific">Sinorhizobium psoraleae</name>
    <dbReference type="NCBI Taxonomy" id="520838"/>
    <lineage>
        <taxon>Bacteria</taxon>
        <taxon>Pseudomonadati</taxon>
        <taxon>Pseudomonadota</taxon>
        <taxon>Alphaproteobacteria</taxon>
        <taxon>Hyphomicrobiales</taxon>
        <taxon>Rhizobiaceae</taxon>
        <taxon>Sinorhizobium/Ensifer group</taxon>
        <taxon>Sinorhizobium</taxon>
    </lineage>
</organism>
<evidence type="ECO:0000313" key="3">
    <source>
        <dbReference type="EMBL" id="MCZ4089125.1"/>
    </source>
</evidence>
<accession>A0ABT4KAY5</accession>
<dbReference type="EMBL" id="JAPVOI010000003">
    <property type="protein sequence ID" value="MCZ4089125.1"/>
    <property type="molecule type" value="Genomic_DNA"/>
</dbReference>